<feature type="transmembrane region" description="Helical" evidence="1">
    <location>
        <begin position="48"/>
        <end position="72"/>
    </location>
</feature>
<dbReference type="RefSeq" id="WP_191199578.1">
    <property type="nucleotide sequence ID" value="NZ_BAAAPA010000005.1"/>
</dbReference>
<keyword evidence="3" id="KW-1185">Reference proteome</keyword>
<evidence type="ECO:0000313" key="2">
    <source>
        <dbReference type="EMBL" id="MBD3915260.1"/>
    </source>
</evidence>
<dbReference type="Proteomes" id="UP000649289">
    <property type="component" value="Unassembled WGS sequence"/>
</dbReference>
<accession>A0ABR8MGQ9</accession>
<keyword evidence="1" id="KW-0472">Membrane</keyword>
<evidence type="ECO:0000313" key="3">
    <source>
        <dbReference type="Proteomes" id="UP000649289"/>
    </source>
</evidence>
<dbReference type="EMBL" id="JACXYY010000004">
    <property type="protein sequence ID" value="MBD3915260.1"/>
    <property type="molecule type" value="Genomic_DNA"/>
</dbReference>
<organism evidence="2 3">
    <name type="scientific">Nocardioides hwasunensis</name>
    <dbReference type="NCBI Taxonomy" id="397258"/>
    <lineage>
        <taxon>Bacteria</taxon>
        <taxon>Bacillati</taxon>
        <taxon>Actinomycetota</taxon>
        <taxon>Actinomycetes</taxon>
        <taxon>Propionibacteriales</taxon>
        <taxon>Nocardioidaceae</taxon>
        <taxon>Nocardioides</taxon>
    </lineage>
</organism>
<sequence length="259" mass="27205">MTPPPAASVPLRGRLAEVMVNLVLAAGGVLLLAVAIPELSGARPVGLFLPVLYTGFAVVITVVLAVAVAVTGRMPTLRQGTVDGSPALGVSSWAAPWIHALALDAGLAVLGLALTVAGIAAGSEWAVVSLVPGAIGLWFGVRVGLTAAGRRRRPAMWLTETHVVVDSPAGRARSPRSDVRRVRPRGRRVVVELERDADWLCAPRPWRRAGGPRDTLVLDCSETGHRAADLATWLTEELVAPVTSSARRGLTERRRGTTG</sequence>
<feature type="transmembrane region" description="Helical" evidence="1">
    <location>
        <begin position="18"/>
        <end position="36"/>
    </location>
</feature>
<feature type="transmembrane region" description="Helical" evidence="1">
    <location>
        <begin position="93"/>
        <end position="119"/>
    </location>
</feature>
<gene>
    <name evidence="2" type="ORF">IEZ25_11605</name>
</gene>
<feature type="transmembrane region" description="Helical" evidence="1">
    <location>
        <begin position="125"/>
        <end position="145"/>
    </location>
</feature>
<name>A0ABR8MGQ9_9ACTN</name>
<evidence type="ECO:0000256" key="1">
    <source>
        <dbReference type="SAM" id="Phobius"/>
    </source>
</evidence>
<comment type="caution">
    <text evidence="2">The sequence shown here is derived from an EMBL/GenBank/DDBJ whole genome shotgun (WGS) entry which is preliminary data.</text>
</comment>
<protein>
    <submittedName>
        <fullName evidence="2">Uncharacterized protein</fullName>
    </submittedName>
</protein>
<keyword evidence="1" id="KW-1133">Transmembrane helix</keyword>
<reference evidence="2 3" key="1">
    <citation type="submission" date="2020-09" db="EMBL/GenBank/DDBJ databases">
        <title>novel species in genus Nocardioides.</title>
        <authorList>
            <person name="Zhang G."/>
        </authorList>
    </citation>
    <scope>NUCLEOTIDE SEQUENCE [LARGE SCALE GENOMIC DNA]</scope>
    <source>
        <strain evidence="2 3">19197</strain>
    </source>
</reference>
<proteinExistence type="predicted"/>
<keyword evidence="1" id="KW-0812">Transmembrane</keyword>